<keyword evidence="3 8" id="KW-0813">Transport</keyword>
<reference evidence="10 11" key="1">
    <citation type="submission" date="2018-04" db="EMBL/GenBank/DDBJ databases">
        <title>Novel Campyloabacter and Helicobacter Species and Strains.</title>
        <authorList>
            <person name="Mannion A.J."/>
            <person name="Shen Z."/>
            <person name="Fox J.G."/>
        </authorList>
    </citation>
    <scope>NUCLEOTIDE SEQUENCE [LARGE SCALE GENOMIC DNA]</scope>
    <source>
        <strain evidence="10 11">MIT 17-337</strain>
    </source>
</reference>
<feature type="transmembrane region" description="Helical" evidence="8">
    <location>
        <begin position="249"/>
        <end position="272"/>
    </location>
</feature>
<sequence>MKNLKVFIAFSKKEFYHITRDVRTMMILLLMPIAQILLFGFALNTDISGINFAVLDFSKDTKSTKIVQSFASNPYFTFTRKIYSQAELQRIFNDNAIDMVLVFNNNFVKDSKMQLILDASDPNRASMINMYASNVLNSVNFQISHINLKPPITPSITMLFNPQGKSAYSFVPGLIGMILMLICAMMTSISIVREKEQGSMEVLLVSPIKPFVMIVAKIVPYFVISCVSLTIVLFISVYALELKIAGSMFWLLCFCMLYIALTLSIGLLVSTIAKTQLVAMLVSGMVFMMPIMMLSGMMFPRESMPLILQGFSYIIPTSWFISGIKKIMIEGLPISYAIVELSVLAGMFALILAISLKKFKIRLE</sequence>
<evidence type="ECO:0000256" key="1">
    <source>
        <dbReference type="ARBA" id="ARBA00004651"/>
    </source>
</evidence>
<gene>
    <name evidence="10" type="ORF">CQA53_04940</name>
</gene>
<comment type="caution">
    <text evidence="10">The sequence shown here is derived from an EMBL/GenBank/DDBJ whole genome shotgun (WGS) entry which is preliminary data.</text>
</comment>
<proteinExistence type="inferred from homology"/>
<keyword evidence="11" id="KW-1185">Reference proteome</keyword>
<feature type="transmembrane region" description="Helical" evidence="8">
    <location>
        <begin position="334"/>
        <end position="356"/>
    </location>
</feature>
<dbReference type="PRINTS" id="PR00164">
    <property type="entry name" value="ABC2TRNSPORT"/>
</dbReference>
<evidence type="ECO:0000256" key="4">
    <source>
        <dbReference type="ARBA" id="ARBA00022475"/>
    </source>
</evidence>
<feature type="domain" description="ABC transmembrane type-2" evidence="9">
    <location>
        <begin position="136"/>
        <end position="362"/>
    </location>
</feature>
<accession>A0A3D8ILT2</accession>
<feature type="transmembrane region" description="Helical" evidence="8">
    <location>
        <begin position="278"/>
        <end position="299"/>
    </location>
</feature>
<dbReference type="RefSeq" id="WP_115542922.1">
    <property type="nucleotide sequence ID" value="NZ_NXLQ01000008.1"/>
</dbReference>
<organism evidence="10 11">
    <name type="scientific">Helicobacter didelphidarum</name>
    <dbReference type="NCBI Taxonomy" id="2040648"/>
    <lineage>
        <taxon>Bacteria</taxon>
        <taxon>Pseudomonadati</taxon>
        <taxon>Campylobacterota</taxon>
        <taxon>Epsilonproteobacteria</taxon>
        <taxon>Campylobacterales</taxon>
        <taxon>Helicobacteraceae</taxon>
        <taxon>Helicobacter</taxon>
    </lineage>
</organism>
<dbReference type="EMBL" id="NXLQ01000008">
    <property type="protein sequence ID" value="RDU65970.1"/>
    <property type="molecule type" value="Genomic_DNA"/>
</dbReference>
<evidence type="ECO:0000256" key="3">
    <source>
        <dbReference type="ARBA" id="ARBA00022448"/>
    </source>
</evidence>
<evidence type="ECO:0000256" key="7">
    <source>
        <dbReference type="ARBA" id="ARBA00023136"/>
    </source>
</evidence>
<evidence type="ECO:0000259" key="9">
    <source>
        <dbReference type="PROSITE" id="PS51012"/>
    </source>
</evidence>
<dbReference type="GO" id="GO:0043190">
    <property type="term" value="C:ATP-binding cassette (ABC) transporter complex"/>
    <property type="evidence" value="ECO:0007669"/>
    <property type="project" value="InterPro"/>
</dbReference>
<dbReference type="PROSITE" id="PS51012">
    <property type="entry name" value="ABC_TM2"/>
    <property type="match status" value="1"/>
</dbReference>
<dbReference type="GO" id="GO:0140359">
    <property type="term" value="F:ABC-type transporter activity"/>
    <property type="evidence" value="ECO:0007669"/>
    <property type="project" value="InterPro"/>
</dbReference>
<dbReference type="PANTHER" id="PTHR30294">
    <property type="entry name" value="MEMBRANE COMPONENT OF ABC TRANSPORTER YHHJ-RELATED"/>
    <property type="match status" value="1"/>
</dbReference>
<keyword evidence="5 8" id="KW-0812">Transmembrane</keyword>
<dbReference type="InterPro" id="IPR000412">
    <property type="entry name" value="ABC_2_transport"/>
</dbReference>
<keyword evidence="4 8" id="KW-1003">Cell membrane</keyword>
<dbReference type="Pfam" id="PF12698">
    <property type="entry name" value="ABC2_membrane_3"/>
    <property type="match status" value="1"/>
</dbReference>
<evidence type="ECO:0000313" key="10">
    <source>
        <dbReference type="EMBL" id="RDU65970.1"/>
    </source>
</evidence>
<feature type="transmembrane region" description="Helical" evidence="8">
    <location>
        <begin position="25"/>
        <end position="43"/>
    </location>
</feature>
<feature type="transmembrane region" description="Helical" evidence="8">
    <location>
        <begin position="211"/>
        <end position="237"/>
    </location>
</feature>
<dbReference type="AlphaFoldDB" id="A0A3D8ILT2"/>
<dbReference type="PANTHER" id="PTHR30294:SF29">
    <property type="entry name" value="MULTIDRUG ABC TRANSPORTER PERMEASE YBHS-RELATED"/>
    <property type="match status" value="1"/>
</dbReference>
<dbReference type="OrthoDB" id="9808686at2"/>
<evidence type="ECO:0000256" key="2">
    <source>
        <dbReference type="ARBA" id="ARBA00007783"/>
    </source>
</evidence>
<protein>
    <recommendedName>
        <fullName evidence="8">Transport permease protein</fullName>
    </recommendedName>
</protein>
<evidence type="ECO:0000256" key="6">
    <source>
        <dbReference type="ARBA" id="ARBA00022989"/>
    </source>
</evidence>
<feature type="transmembrane region" description="Helical" evidence="8">
    <location>
        <begin position="167"/>
        <end position="191"/>
    </location>
</feature>
<evidence type="ECO:0000256" key="8">
    <source>
        <dbReference type="RuleBase" id="RU361157"/>
    </source>
</evidence>
<keyword evidence="6 8" id="KW-1133">Transmembrane helix</keyword>
<dbReference type="InterPro" id="IPR051449">
    <property type="entry name" value="ABC-2_transporter_component"/>
</dbReference>
<comment type="similarity">
    <text evidence="2 8">Belongs to the ABC-2 integral membrane protein family.</text>
</comment>
<evidence type="ECO:0000256" key="5">
    <source>
        <dbReference type="ARBA" id="ARBA00022692"/>
    </source>
</evidence>
<comment type="subcellular location">
    <subcellularLocation>
        <location evidence="1 8">Cell membrane</location>
        <topology evidence="1 8">Multi-pass membrane protein</topology>
    </subcellularLocation>
</comment>
<dbReference type="Proteomes" id="UP000256379">
    <property type="component" value="Unassembled WGS sequence"/>
</dbReference>
<dbReference type="InterPro" id="IPR047817">
    <property type="entry name" value="ABC2_TM_bact-type"/>
</dbReference>
<dbReference type="InterPro" id="IPR013525">
    <property type="entry name" value="ABC2_TM"/>
</dbReference>
<evidence type="ECO:0000313" key="11">
    <source>
        <dbReference type="Proteomes" id="UP000256379"/>
    </source>
</evidence>
<name>A0A3D8ILT2_9HELI</name>
<keyword evidence="7 8" id="KW-0472">Membrane</keyword>